<reference evidence="1 2" key="1">
    <citation type="submission" date="2018-08" db="EMBL/GenBank/DDBJ databases">
        <title>Freshwater and sediment microbial communities from various areas in North America, analyzing microbe dynamics in response to fracking.</title>
        <authorList>
            <person name="Lamendella R."/>
        </authorList>
    </citation>
    <scope>NUCLEOTIDE SEQUENCE [LARGE SCALE GENOMIC DNA]</scope>
    <source>
        <strain evidence="1 2">DB-1</strain>
    </source>
</reference>
<dbReference type="EMBL" id="QTTY01000014">
    <property type="protein sequence ID" value="REF33172.1"/>
    <property type="molecule type" value="Genomic_DNA"/>
</dbReference>
<name>A0A3D9UUK0_BACMY</name>
<evidence type="ECO:0000313" key="2">
    <source>
        <dbReference type="Proteomes" id="UP000256530"/>
    </source>
</evidence>
<comment type="caution">
    <text evidence="1">The sequence shown here is derived from an EMBL/GenBank/DDBJ whole genome shotgun (WGS) entry which is preliminary data.</text>
</comment>
<evidence type="ECO:0000313" key="1">
    <source>
        <dbReference type="EMBL" id="REF33172.1"/>
    </source>
</evidence>
<accession>A0A3D9UUK0</accession>
<organism evidence="1 2">
    <name type="scientific">Bacillus mycoides</name>
    <dbReference type="NCBI Taxonomy" id="1405"/>
    <lineage>
        <taxon>Bacteria</taxon>
        <taxon>Bacillati</taxon>
        <taxon>Bacillota</taxon>
        <taxon>Bacilli</taxon>
        <taxon>Bacillales</taxon>
        <taxon>Bacillaceae</taxon>
        <taxon>Bacillus</taxon>
        <taxon>Bacillus cereus group</taxon>
    </lineage>
</organism>
<dbReference type="Proteomes" id="UP000256530">
    <property type="component" value="Unassembled WGS sequence"/>
</dbReference>
<dbReference type="AlphaFoldDB" id="A0A3D9UUK0"/>
<sequence length="246" mass="28914">MFERTEKGDYAPGGLTVEGRRMLLEYLLYTQDEMHTSLISEEEIEAVLQGWYETDGIRVYRDELEPIHHAYLGELVFKPDCTINEEKTTSPFPVFFVEIDIHLGKQEIFRWIKERQRITQHSFFFFPSNYSNDFAKLTWNKLTFVVSRVDITDARDAERIVRNWLGMEMYHGKKEGQHKQMLIQFLIQAMKNESLFEEEKASTKSLYAAEFTNRLARLIGEGGQLSEETNHLFAKILKELGDIKIQ</sequence>
<proteinExistence type="predicted"/>
<gene>
    <name evidence="1" type="ORF">DET55_1145</name>
</gene>
<protein>
    <submittedName>
        <fullName evidence="1">Uncharacterized protein</fullName>
    </submittedName>
</protein>